<name>A0A1H6L631_9BACT</name>
<sequence>MLTTDEIKRWLKKIGKSRAWLGQQCYVTKSTVDGWLSKGRPIPIVKRILIGQLMEANSGEDALHSLSGSIDLNSVTCVACPIMPDDRALIEGAARVEGLTIEEFIRRAGLREASSILKDVENPV</sequence>
<organism evidence="2 3">
    <name type="scientific">Akkermansia glycaniphila</name>
    <dbReference type="NCBI Taxonomy" id="1679444"/>
    <lineage>
        <taxon>Bacteria</taxon>
        <taxon>Pseudomonadati</taxon>
        <taxon>Verrucomicrobiota</taxon>
        <taxon>Verrucomicrobiia</taxon>
        <taxon>Verrucomicrobiales</taxon>
        <taxon>Akkermansiaceae</taxon>
        <taxon>Akkermansia</taxon>
    </lineage>
</organism>
<evidence type="ECO:0008006" key="4">
    <source>
        <dbReference type="Google" id="ProtNLM"/>
    </source>
</evidence>
<evidence type="ECO:0000256" key="1">
    <source>
        <dbReference type="ARBA" id="ARBA00022649"/>
    </source>
</evidence>
<evidence type="ECO:0000313" key="3">
    <source>
        <dbReference type="Proteomes" id="UP000176204"/>
    </source>
</evidence>
<reference evidence="3" key="1">
    <citation type="submission" date="2016-09" db="EMBL/GenBank/DDBJ databases">
        <authorList>
            <person name="Koehorst J."/>
        </authorList>
    </citation>
    <scope>NUCLEOTIDE SEQUENCE [LARGE SCALE GENOMIC DNA]</scope>
</reference>
<keyword evidence="3" id="KW-1185">Reference proteome</keyword>
<dbReference type="Pfam" id="PF08681">
    <property type="entry name" value="TacA1"/>
    <property type="match status" value="1"/>
</dbReference>
<accession>A0A1H6L631</accession>
<dbReference type="KEGG" id="agl:PYTT_1116"/>
<gene>
    <name evidence="2" type="ORF">PYTT_1116</name>
</gene>
<proteinExistence type="predicted"/>
<dbReference type="STRING" id="1679444.PYTT_1116"/>
<dbReference type="EMBL" id="LT629973">
    <property type="protein sequence ID" value="SEH83771.1"/>
    <property type="molecule type" value="Genomic_DNA"/>
</dbReference>
<dbReference type="Proteomes" id="UP000176204">
    <property type="component" value="Chromosome I"/>
</dbReference>
<dbReference type="InterPro" id="IPR014795">
    <property type="entry name" value="TacA_1-like"/>
</dbReference>
<evidence type="ECO:0000313" key="2">
    <source>
        <dbReference type="EMBL" id="SEH83771.1"/>
    </source>
</evidence>
<dbReference type="AlphaFoldDB" id="A0A1H6L631"/>
<keyword evidence="1" id="KW-1277">Toxin-antitoxin system</keyword>
<protein>
    <recommendedName>
        <fullName evidence="4">Lambda repressor-like dna-binding domain</fullName>
    </recommendedName>
</protein>